<dbReference type="SUPFAM" id="SSF117074">
    <property type="entry name" value="Hypothetical protein PA1324"/>
    <property type="match status" value="1"/>
</dbReference>
<evidence type="ECO:0000256" key="1">
    <source>
        <dbReference type="SAM" id="SignalP"/>
    </source>
</evidence>
<keyword evidence="1" id="KW-0732">Signal</keyword>
<accession>A0A917HMQ7</accession>
<reference evidence="3" key="2">
    <citation type="submission" date="2020-09" db="EMBL/GenBank/DDBJ databases">
        <authorList>
            <person name="Sun Q."/>
            <person name="Zhou Y."/>
        </authorList>
    </citation>
    <scope>NUCLEOTIDE SEQUENCE</scope>
    <source>
        <strain evidence="3">CGMCC 1.12195</strain>
    </source>
</reference>
<protein>
    <recommendedName>
        <fullName evidence="2">DUF4382 domain-containing protein</fullName>
    </recommendedName>
</protein>
<sequence length="266" mass="27984">MMKKQLVLPVLVGLCAVLFFGACSKTESGGGKAQLDLRLTDAPAAFDALNLDIRGVEFHTDGAGWTTVDAVLPGVYNLLEFRNGVDTLIARTTLPAGKLSQVRFILGDDNSIVVDGSEHALKVPSGEQSGLKFNVHEELMPDGSYTVWTDFDAARSIVQTGNGSYTLKPVIRVFTELTNGRIKGMVGPMSADPIVYAFNEKDTATALPAEDGFFLLSGLPEGDYTVVAAPDEASGLAADTIAAVPVRFGIIADLGTLTLSSAAGTE</sequence>
<gene>
    <name evidence="3" type="ORF">GCM10007415_15650</name>
</gene>
<reference evidence="3" key="1">
    <citation type="journal article" date="2014" name="Int. J. Syst. Evol. Microbiol.">
        <title>Complete genome sequence of Corynebacterium casei LMG S-19264T (=DSM 44701T), isolated from a smear-ripened cheese.</title>
        <authorList>
            <consortium name="US DOE Joint Genome Institute (JGI-PGF)"/>
            <person name="Walter F."/>
            <person name="Albersmeier A."/>
            <person name="Kalinowski J."/>
            <person name="Ruckert C."/>
        </authorList>
    </citation>
    <scope>NUCLEOTIDE SEQUENCE</scope>
    <source>
        <strain evidence="3">CGMCC 1.12195</strain>
    </source>
</reference>
<dbReference type="RefSeq" id="WP_188505335.1">
    <property type="nucleotide sequence ID" value="NZ_BMER01000001.1"/>
</dbReference>
<evidence type="ECO:0000313" key="4">
    <source>
        <dbReference type="Proteomes" id="UP000660862"/>
    </source>
</evidence>
<proteinExistence type="predicted"/>
<dbReference type="AlphaFoldDB" id="A0A917HMQ7"/>
<evidence type="ECO:0000313" key="3">
    <source>
        <dbReference type="EMBL" id="GGG83450.1"/>
    </source>
</evidence>
<evidence type="ECO:0000259" key="2">
    <source>
        <dbReference type="Pfam" id="PF14321"/>
    </source>
</evidence>
<organism evidence="3 4">
    <name type="scientific">Parapedobacter pyrenivorans</name>
    <dbReference type="NCBI Taxonomy" id="1305674"/>
    <lineage>
        <taxon>Bacteria</taxon>
        <taxon>Pseudomonadati</taxon>
        <taxon>Bacteroidota</taxon>
        <taxon>Sphingobacteriia</taxon>
        <taxon>Sphingobacteriales</taxon>
        <taxon>Sphingobacteriaceae</taxon>
        <taxon>Parapedobacter</taxon>
    </lineage>
</organism>
<dbReference type="InterPro" id="IPR025491">
    <property type="entry name" value="DUF4382"/>
</dbReference>
<name>A0A917HMQ7_9SPHI</name>
<feature type="signal peptide" evidence="1">
    <location>
        <begin position="1"/>
        <end position="24"/>
    </location>
</feature>
<feature type="chain" id="PRO_5037678610" description="DUF4382 domain-containing protein" evidence="1">
    <location>
        <begin position="25"/>
        <end position="266"/>
    </location>
</feature>
<keyword evidence="4" id="KW-1185">Reference proteome</keyword>
<comment type="caution">
    <text evidence="3">The sequence shown here is derived from an EMBL/GenBank/DDBJ whole genome shotgun (WGS) entry which is preliminary data.</text>
</comment>
<feature type="domain" description="DUF4382" evidence="2">
    <location>
        <begin position="32"/>
        <end position="169"/>
    </location>
</feature>
<dbReference type="EMBL" id="BMER01000001">
    <property type="protein sequence ID" value="GGG83450.1"/>
    <property type="molecule type" value="Genomic_DNA"/>
</dbReference>
<dbReference type="PROSITE" id="PS51257">
    <property type="entry name" value="PROKAR_LIPOPROTEIN"/>
    <property type="match status" value="1"/>
</dbReference>
<dbReference type="Pfam" id="PF14321">
    <property type="entry name" value="DUF4382"/>
    <property type="match status" value="1"/>
</dbReference>
<dbReference type="Proteomes" id="UP000660862">
    <property type="component" value="Unassembled WGS sequence"/>
</dbReference>